<feature type="domain" description="DUF2070" evidence="2">
    <location>
        <begin position="9"/>
        <end position="572"/>
    </location>
</feature>
<dbReference type="Pfam" id="PF09843">
    <property type="entry name" value="DUF2070"/>
    <property type="match status" value="1"/>
</dbReference>
<feature type="transmembrane region" description="Helical" evidence="1">
    <location>
        <begin position="552"/>
        <end position="579"/>
    </location>
</feature>
<accession>A0A8J8B4G6</accession>
<keyword evidence="4" id="KW-1185">Reference proteome</keyword>
<dbReference type="OrthoDB" id="8914at2157"/>
<dbReference type="Proteomes" id="UP000730161">
    <property type="component" value="Unassembled WGS sequence"/>
</dbReference>
<feature type="transmembrane region" description="Helical" evidence="1">
    <location>
        <begin position="108"/>
        <end position="133"/>
    </location>
</feature>
<evidence type="ECO:0000313" key="4">
    <source>
        <dbReference type="Proteomes" id="UP000730161"/>
    </source>
</evidence>
<feature type="transmembrane region" description="Helical" evidence="1">
    <location>
        <begin position="21"/>
        <end position="41"/>
    </location>
</feature>
<dbReference type="InterPro" id="IPR019204">
    <property type="entry name" value="DUF2070_membrane"/>
</dbReference>
<comment type="caution">
    <text evidence="3">The sequence shown here is derived from an EMBL/GenBank/DDBJ whole genome shotgun (WGS) entry which is preliminary data.</text>
</comment>
<evidence type="ECO:0000259" key="2">
    <source>
        <dbReference type="Pfam" id="PF09843"/>
    </source>
</evidence>
<gene>
    <name evidence="3" type="ORF">RJ53_00520</name>
</gene>
<evidence type="ECO:0000313" key="3">
    <source>
        <dbReference type="EMBL" id="MBR1368053.1"/>
    </source>
</evidence>
<dbReference type="AlphaFoldDB" id="A0A8J8B4G6"/>
<keyword evidence="1" id="KW-1133">Transmembrane helix</keyword>
<feature type="transmembrane region" description="Helical" evidence="1">
    <location>
        <begin position="82"/>
        <end position="102"/>
    </location>
</feature>
<proteinExistence type="predicted"/>
<reference evidence="3" key="1">
    <citation type="submission" date="2014-12" db="EMBL/GenBank/DDBJ databases">
        <authorList>
            <person name="Huang H.-H."/>
            <person name="Chen S.-C."/>
            <person name="Lai M.-C."/>
        </authorList>
    </citation>
    <scope>NUCLEOTIDE SEQUENCE</scope>
    <source>
        <strain evidence="3">K1F9705b</strain>
    </source>
</reference>
<sequence length="580" mass="62856">MRERGDIRMERLSRFIFTAPSWPRSLVIIIALGLLIDLALLRTKEPILFFGTIAFTLPAVVAFLTTRPLVRLLGKELSWNRSGLLSFASVILGIIVTALAAIGSESGFLLPITYAGSLGVVLSLRMPVLVAIADYRLHRMIVPSALQSLAGLGAGYLYFGSEFLWWAISLLLIFGIGSSIFIWLIDHPLKRSFGVSGLSFLNALIAHMTDGSKTLEGFFRDIGEEVTVPQASIIFSRSGRPNAVITAPNVHPGPMGEIGSANLPKMLHDSFNEEVLITHGCATHDFNLVSEDEAAKIATALKSSFRDLTFAEGASKSLRTRHGSVEILTQRFTDAVMMVSTRSPERTEDIDYNIGIAIMAEGHRWFRDVVFVDAHNCMTDLSSPVLPATLIGTEYYRAALAALEEAASLPMEPLSVGISHKDLPFSREEGFGDLGVQVLITAVGNQKTAYVLFDGNNMHEGAREEIQSAITDLVDDAEIMTTDSHVVNTISGKNPIGLAVPSDLVIPHVRAAVIEAIADLTPAEVAGATTWCEKLNIFGSQRIVQFASTVNVLLIFIPPLSLGMLILAFVLSILIFSIIG</sequence>
<feature type="transmembrane region" description="Helical" evidence="1">
    <location>
        <begin position="165"/>
        <end position="185"/>
    </location>
</feature>
<organism evidence="3 4">
    <name type="scientific">Methanocalculus chunghsingensis</name>
    <dbReference type="NCBI Taxonomy" id="156457"/>
    <lineage>
        <taxon>Archaea</taxon>
        <taxon>Methanobacteriati</taxon>
        <taxon>Methanobacteriota</taxon>
        <taxon>Stenosarchaea group</taxon>
        <taxon>Methanomicrobia</taxon>
        <taxon>Methanomicrobiales</taxon>
        <taxon>Methanocalculaceae</taxon>
        <taxon>Methanocalculus</taxon>
    </lineage>
</organism>
<name>A0A8J8B4G6_9EURY</name>
<protein>
    <recommendedName>
        <fullName evidence="2">DUF2070 domain-containing protein</fullName>
    </recommendedName>
</protein>
<keyword evidence="1" id="KW-0812">Transmembrane</keyword>
<feature type="transmembrane region" description="Helical" evidence="1">
    <location>
        <begin position="47"/>
        <end position="70"/>
    </location>
</feature>
<feature type="transmembrane region" description="Helical" evidence="1">
    <location>
        <begin position="140"/>
        <end position="159"/>
    </location>
</feature>
<evidence type="ECO:0000256" key="1">
    <source>
        <dbReference type="SAM" id="Phobius"/>
    </source>
</evidence>
<dbReference type="EMBL" id="JWHL01000001">
    <property type="protein sequence ID" value="MBR1368053.1"/>
    <property type="molecule type" value="Genomic_DNA"/>
</dbReference>
<keyword evidence="1" id="KW-0472">Membrane</keyword>